<reference evidence="6 7" key="1">
    <citation type="journal article" date="2020" name="Front. Microbiol.">
        <title>Single-cell genomics of novel Actinobacteria with the Wood-Ljungdahl pathway discovered in a serpentinizing system.</title>
        <authorList>
            <person name="Merino N."/>
            <person name="Kawai M."/>
            <person name="Boyd E.S."/>
            <person name="Colman D.R."/>
            <person name="McGlynn S.E."/>
            <person name="Nealson K.H."/>
            <person name="Kurokawa K."/>
            <person name="Hongoh Y."/>
        </authorList>
    </citation>
    <scope>NUCLEOTIDE SEQUENCE [LARGE SCALE GENOMIC DNA]</scope>
    <source>
        <strain evidence="1 8">S06</strain>
        <strain evidence="3 9">S33</strain>
        <strain evidence="4 6">S42</strain>
        <strain evidence="5 7">S43</strain>
    </source>
</reference>
<dbReference type="RefSeq" id="WP_176225972.1">
    <property type="nucleotide sequence ID" value="NZ_BLRV01000003.1"/>
</dbReference>
<evidence type="ECO:0000313" key="1">
    <source>
        <dbReference type="EMBL" id="GFP20822.1"/>
    </source>
</evidence>
<dbReference type="Proteomes" id="UP000580051">
    <property type="component" value="Unassembled WGS sequence"/>
</dbReference>
<sequence>MIIAKRQVLDMIKDLPEQIDVDELIYRLYLRQKLEAAEKDVREGRLVSHEEVVKETSKWFK</sequence>
<accession>A0A6V8PJQ8</accession>
<organism evidence="4 6">
    <name type="scientific">Candidatus Hakubella thermalkaliphila</name>
    <dbReference type="NCBI Taxonomy" id="2754717"/>
    <lineage>
        <taxon>Bacteria</taxon>
        <taxon>Bacillati</taxon>
        <taxon>Actinomycetota</taxon>
        <taxon>Actinomycetota incertae sedis</taxon>
        <taxon>Candidatus Hakubellales</taxon>
        <taxon>Candidatus Hakubellaceae</taxon>
        <taxon>Candidatus Hakubella</taxon>
    </lineage>
</organism>
<dbReference type="Proteomes" id="UP000576480">
    <property type="component" value="Unassembled WGS sequence"/>
</dbReference>
<evidence type="ECO:0000313" key="8">
    <source>
        <dbReference type="Proteomes" id="UP000580051"/>
    </source>
</evidence>
<dbReference type="Proteomes" id="UP000568877">
    <property type="component" value="Unassembled WGS sequence"/>
</dbReference>
<keyword evidence="9" id="KW-1185">Reference proteome</keyword>
<dbReference type="EMBL" id="BLSB01000011">
    <property type="protein sequence ID" value="GFP34571.1"/>
    <property type="molecule type" value="Genomic_DNA"/>
</dbReference>
<dbReference type="EMBL" id="BLRY01000323">
    <property type="protein sequence ID" value="GFP28648.1"/>
    <property type="molecule type" value="Genomic_DNA"/>
</dbReference>
<evidence type="ECO:0000313" key="9">
    <source>
        <dbReference type="Proteomes" id="UP000591948"/>
    </source>
</evidence>
<proteinExistence type="predicted"/>
<name>A0A6V8PJQ8_9ACTN</name>
<comment type="caution">
    <text evidence="4">The sequence shown here is derived from an EMBL/GenBank/DDBJ whole genome shotgun (WGS) entry which is preliminary data.</text>
</comment>
<dbReference type="EMBL" id="BLRV01000003">
    <property type="protein sequence ID" value="GFP20833.1"/>
    <property type="molecule type" value="Genomic_DNA"/>
</dbReference>
<evidence type="ECO:0000313" key="4">
    <source>
        <dbReference type="EMBL" id="GFP32508.1"/>
    </source>
</evidence>
<dbReference type="Proteomes" id="UP000591948">
    <property type="component" value="Unassembled WGS sequence"/>
</dbReference>
<evidence type="ECO:0000313" key="3">
    <source>
        <dbReference type="EMBL" id="GFP28648.1"/>
    </source>
</evidence>
<evidence type="ECO:0000313" key="5">
    <source>
        <dbReference type="EMBL" id="GFP34571.1"/>
    </source>
</evidence>
<protein>
    <submittedName>
        <fullName evidence="4">Uncharacterized protein</fullName>
    </submittedName>
</protein>
<dbReference type="EMBL" id="BLRV01000003">
    <property type="protein sequence ID" value="GFP20822.1"/>
    <property type="molecule type" value="Genomic_DNA"/>
</dbReference>
<evidence type="ECO:0000313" key="2">
    <source>
        <dbReference type="EMBL" id="GFP20833.1"/>
    </source>
</evidence>
<dbReference type="AlphaFoldDB" id="A0A6V8PJQ8"/>
<dbReference type="EMBL" id="BLSA01000090">
    <property type="protein sequence ID" value="GFP32508.1"/>
    <property type="molecule type" value="Genomic_DNA"/>
</dbReference>
<evidence type="ECO:0000313" key="6">
    <source>
        <dbReference type="Proteomes" id="UP000568877"/>
    </source>
</evidence>
<gene>
    <name evidence="1" type="ORF">HKBW3S06_00049</name>
    <name evidence="2" type="ORF">HKBW3S06_00060</name>
    <name evidence="3" type="ORF">HKBW3S33_02062</name>
    <name evidence="4" type="ORF">HKBW3S42_00812</name>
    <name evidence="5" type="ORF">HKBW3S43_00364</name>
</gene>
<evidence type="ECO:0000313" key="7">
    <source>
        <dbReference type="Proteomes" id="UP000576480"/>
    </source>
</evidence>